<comment type="caution">
    <text evidence="2">The sequence shown here is derived from an EMBL/GenBank/DDBJ whole genome shotgun (WGS) entry which is preliminary data.</text>
</comment>
<keyword evidence="3" id="KW-1185">Reference proteome</keyword>
<evidence type="ECO:0000313" key="3">
    <source>
        <dbReference type="Proteomes" id="UP000828390"/>
    </source>
</evidence>
<keyword evidence="1" id="KW-0732">Signal</keyword>
<dbReference type="OrthoDB" id="6432957at2759"/>
<dbReference type="Pfam" id="PF04736">
    <property type="entry name" value="Eclosion"/>
    <property type="match status" value="1"/>
</dbReference>
<reference evidence="2" key="2">
    <citation type="submission" date="2020-11" db="EMBL/GenBank/DDBJ databases">
        <authorList>
            <person name="McCartney M.A."/>
            <person name="Auch B."/>
            <person name="Kono T."/>
            <person name="Mallez S."/>
            <person name="Becker A."/>
            <person name="Gohl D.M."/>
            <person name="Silverstein K.A.T."/>
            <person name="Koren S."/>
            <person name="Bechman K.B."/>
            <person name="Herman A."/>
            <person name="Abrahante J.E."/>
            <person name="Garbe J."/>
        </authorList>
    </citation>
    <scope>NUCLEOTIDE SEQUENCE</scope>
    <source>
        <strain evidence="2">Duluth1</strain>
        <tissue evidence="2">Whole animal</tissue>
    </source>
</reference>
<proteinExistence type="predicted"/>
<accession>A0A9D3Z270</accession>
<dbReference type="GO" id="GO:0007218">
    <property type="term" value="P:neuropeptide signaling pathway"/>
    <property type="evidence" value="ECO:0007669"/>
    <property type="project" value="InterPro"/>
</dbReference>
<evidence type="ECO:0000256" key="1">
    <source>
        <dbReference type="SAM" id="SignalP"/>
    </source>
</evidence>
<protein>
    <submittedName>
        <fullName evidence="2">Uncharacterized protein</fullName>
    </submittedName>
</protein>
<feature type="signal peptide" evidence="1">
    <location>
        <begin position="1"/>
        <end position="25"/>
    </location>
</feature>
<feature type="chain" id="PRO_5038585330" evidence="1">
    <location>
        <begin position="26"/>
        <end position="148"/>
    </location>
</feature>
<name>A0A9D3Z270_DREPO</name>
<sequence>MNPKDILRSLVGLVVTLTVVGMAVSAPLDEEDLSLEHKACLYECLKCVEYWGKIYNGQACAEKCLEHDGRDIDHECTLNFRLGKRKNGFTAVTDCKSRCKVCARVQNNPTKYSYNENACALECQMSTGRSVDSTCSRHYMTSTVVFKK</sequence>
<dbReference type="AlphaFoldDB" id="A0A9D3Z270"/>
<dbReference type="Proteomes" id="UP000828390">
    <property type="component" value="Unassembled WGS sequence"/>
</dbReference>
<dbReference type="GO" id="GO:0008255">
    <property type="term" value="F:ecdysis-triggering hormone activity"/>
    <property type="evidence" value="ECO:0007669"/>
    <property type="project" value="InterPro"/>
</dbReference>
<evidence type="ECO:0000313" key="2">
    <source>
        <dbReference type="EMBL" id="KAH3711713.1"/>
    </source>
</evidence>
<reference evidence="2" key="1">
    <citation type="journal article" date="2019" name="bioRxiv">
        <title>The Genome of the Zebra Mussel, Dreissena polymorpha: A Resource for Invasive Species Research.</title>
        <authorList>
            <person name="McCartney M.A."/>
            <person name="Auch B."/>
            <person name="Kono T."/>
            <person name="Mallez S."/>
            <person name="Zhang Y."/>
            <person name="Obille A."/>
            <person name="Becker A."/>
            <person name="Abrahante J.E."/>
            <person name="Garbe J."/>
            <person name="Badalamenti J.P."/>
            <person name="Herman A."/>
            <person name="Mangelson H."/>
            <person name="Liachko I."/>
            <person name="Sullivan S."/>
            <person name="Sone E.D."/>
            <person name="Koren S."/>
            <person name="Silverstein K.A.T."/>
            <person name="Beckman K.B."/>
            <person name="Gohl D.M."/>
        </authorList>
    </citation>
    <scope>NUCLEOTIDE SEQUENCE</scope>
    <source>
        <strain evidence="2">Duluth1</strain>
        <tissue evidence="2">Whole animal</tissue>
    </source>
</reference>
<dbReference type="InterPro" id="IPR006825">
    <property type="entry name" value="Eclosion"/>
</dbReference>
<dbReference type="EMBL" id="JAIWYP010000014">
    <property type="protein sequence ID" value="KAH3711713.1"/>
    <property type="molecule type" value="Genomic_DNA"/>
</dbReference>
<gene>
    <name evidence="2" type="ORF">DPMN_071385</name>
</gene>
<organism evidence="2 3">
    <name type="scientific">Dreissena polymorpha</name>
    <name type="common">Zebra mussel</name>
    <name type="synonym">Mytilus polymorpha</name>
    <dbReference type="NCBI Taxonomy" id="45954"/>
    <lineage>
        <taxon>Eukaryota</taxon>
        <taxon>Metazoa</taxon>
        <taxon>Spiralia</taxon>
        <taxon>Lophotrochozoa</taxon>
        <taxon>Mollusca</taxon>
        <taxon>Bivalvia</taxon>
        <taxon>Autobranchia</taxon>
        <taxon>Heteroconchia</taxon>
        <taxon>Euheterodonta</taxon>
        <taxon>Imparidentia</taxon>
        <taxon>Neoheterodontei</taxon>
        <taxon>Myida</taxon>
        <taxon>Dreissenoidea</taxon>
        <taxon>Dreissenidae</taxon>
        <taxon>Dreissena</taxon>
    </lineage>
</organism>